<evidence type="ECO:0000256" key="7">
    <source>
        <dbReference type="ARBA" id="ARBA00023157"/>
    </source>
</evidence>
<feature type="region of interest" description="Disordered" evidence="9">
    <location>
        <begin position="190"/>
        <end position="222"/>
    </location>
</feature>
<dbReference type="GO" id="GO:0005737">
    <property type="term" value="C:cytoplasm"/>
    <property type="evidence" value="ECO:0007669"/>
    <property type="project" value="TreeGrafter"/>
</dbReference>
<dbReference type="InterPro" id="IPR016692">
    <property type="entry name" value="Sulfiredoxin"/>
</dbReference>
<evidence type="ECO:0000256" key="3">
    <source>
        <dbReference type="ARBA" id="ARBA00022741"/>
    </source>
</evidence>
<dbReference type="PANTHER" id="PTHR21348">
    <property type="match status" value="1"/>
</dbReference>
<dbReference type="PANTHER" id="PTHR21348:SF2">
    <property type="entry name" value="SULFIREDOXIN-1"/>
    <property type="match status" value="1"/>
</dbReference>
<comment type="caution">
    <text evidence="11">The sequence shown here is derived from an EMBL/GenBank/DDBJ whole genome shotgun (WGS) entry which is preliminary data.</text>
</comment>
<evidence type="ECO:0000313" key="11">
    <source>
        <dbReference type="EMBL" id="GBG58602.1"/>
    </source>
</evidence>
<keyword evidence="4" id="KW-0067">ATP-binding</keyword>
<gene>
    <name evidence="11" type="ORF">CBR_g4</name>
</gene>
<dbReference type="Gramene" id="GBG58602">
    <property type="protein sequence ID" value="GBG58602"/>
    <property type="gene ID" value="CBR_g4"/>
</dbReference>
<keyword evidence="3" id="KW-0547">Nucleotide-binding</keyword>
<dbReference type="GO" id="GO:0005524">
    <property type="term" value="F:ATP binding"/>
    <property type="evidence" value="ECO:0007669"/>
    <property type="project" value="UniProtKB-KW"/>
</dbReference>
<comment type="catalytic activity">
    <reaction evidence="8">
        <text>S-hydroxy-S-oxy-L-cysteinyl-[peroxiredoxin] + [protein]-dithiol + ATP = S-hydroxy-L-cysteinyl-[peroxiredoxin] + [protein]-disulfide + ADP + phosphate</text>
        <dbReference type="Rhea" id="RHEA:17545"/>
        <dbReference type="Rhea" id="RHEA-COMP:10593"/>
        <dbReference type="Rhea" id="RHEA-COMP:10594"/>
        <dbReference type="Rhea" id="RHEA-COMP:13681"/>
        <dbReference type="Rhea" id="RHEA-COMP:17976"/>
        <dbReference type="ChEBI" id="CHEBI:29950"/>
        <dbReference type="ChEBI" id="CHEBI:30616"/>
        <dbReference type="ChEBI" id="CHEBI:43474"/>
        <dbReference type="ChEBI" id="CHEBI:50058"/>
        <dbReference type="ChEBI" id="CHEBI:61973"/>
        <dbReference type="ChEBI" id="CHEBI:61974"/>
        <dbReference type="ChEBI" id="CHEBI:456216"/>
        <dbReference type="EC" id="1.8.98.2"/>
    </reaction>
</comment>
<organism evidence="11 12">
    <name type="scientific">Chara braunii</name>
    <name type="common">Braun's stonewort</name>
    <dbReference type="NCBI Taxonomy" id="69332"/>
    <lineage>
        <taxon>Eukaryota</taxon>
        <taxon>Viridiplantae</taxon>
        <taxon>Streptophyta</taxon>
        <taxon>Charophyceae</taxon>
        <taxon>Charales</taxon>
        <taxon>Characeae</taxon>
        <taxon>Chara</taxon>
    </lineage>
</organism>
<evidence type="ECO:0000256" key="6">
    <source>
        <dbReference type="ARBA" id="ARBA00023002"/>
    </source>
</evidence>
<dbReference type="EMBL" id="BFEA01000001">
    <property type="protein sequence ID" value="GBG58602.1"/>
    <property type="molecule type" value="Genomic_DNA"/>
</dbReference>
<dbReference type="Proteomes" id="UP000265515">
    <property type="component" value="Unassembled WGS sequence"/>
</dbReference>
<dbReference type="AlphaFoldDB" id="A0A388JLL8"/>
<sequence>MMPSSVTVVPWCPSCCGVHVADFQKPIHTRASVSQSLTFGHADSQALPTPLSAALNSSRRSSRLLGQGVSSMESLSSFSSGLFWLPPLPAMVKWRRGSLSRRFVCERAGVLFKSLSGGAGLQTCGTGGKNSKLVGQVGPCGTGGRVWDIHHTTWIHRHSRLGAQVDLSALGAKRNSKLMGGIGRLLSQRAAGENGNSAEEEEKDQSPSLSSSHDDAAENNGGFRLVRVEGRGRAGGRVIELRLTEIRRPLRRVRQNDPEKVKMLMESISKIGLQVPIDVLEVEGKYYGFSGCHRFEAHIRLGLPTIRCKVHKASKAILRLHMM</sequence>
<comment type="similarity">
    <text evidence="1">Belongs to the sulfiredoxin family.</text>
</comment>
<dbReference type="GO" id="GO:0032542">
    <property type="term" value="F:sulfiredoxin activity"/>
    <property type="evidence" value="ECO:0007669"/>
    <property type="project" value="UniProtKB-EC"/>
</dbReference>
<dbReference type="Pfam" id="PF02195">
    <property type="entry name" value="ParB_N"/>
    <property type="match status" value="1"/>
</dbReference>
<keyword evidence="6" id="KW-0560">Oxidoreductase</keyword>
<evidence type="ECO:0000256" key="8">
    <source>
        <dbReference type="ARBA" id="ARBA00047514"/>
    </source>
</evidence>
<evidence type="ECO:0000256" key="4">
    <source>
        <dbReference type="ARBA" id="ARBA00022840"/>
    </source>
</evidence>
<keyword evidence="5" id="KW-0049">Antioxidant</keyword>
<keyword evidence="7" id="KW-1015">Disulfide bond</keyword>
<accession>A0A388JLL8</accession>
<evidence type="ECO:0000256" key="1">
    <source>
        <dbReference type="ARBA" id="ARBA00009609"/>
    </source>
</evidence>
<evidence type="ECO:0000259" key="10">
    <source>
        <dbReference type="SMART" id="SM00470"/>
    </source>
</evidence>
<dbReference type="Gene3D" id="3.90.1530.10">
    <property type="entry name" value="Conserved hypothetical protein from pyrococcus furiosus pfu- 392566-001, ParB domain"/>
    <property type="match status" value="1"/>
</dbReference>
<dbReference type="STRING" id="69332.A0A388JLL8"/>
<dbReference type="SUPFAM" id="SSF110849">
    <property type="entry name" value="ParB/Sulfiredoxin"/>
    <property type="match status" value="1"/>
</dbReference>
<protein>
    <recommendedName>
        <fullName evidence="2">sulfiredoxin</fullName>
        <ecNumber evidence="2">1.8.98.2</ecNumber>
    </recommendedName>
</protein>
<dbReference type="GO" id="GO:0034599">
    <property type="term" value="P:cellular response to oxidative stress"/>
    <property type="evidence" value="ECO:0007669"/>
    <property type="project" value="TreeGrafter"/>
</dbReference>
<evidence type="ECO:0000256" key="2">
    <source>
        <dbReference type="ARBA" id="ARBA00013055"/>
    </source>
</evidence>
<dbReference type="InterPro" id="IPR036086">
    <property type="entry name" value="ParB/Sulfiredoxin_sf"/>
</dbReference>
<dbReference type="InterPro" id="IPR003115">
    <property type="entry name" value="ParB_N"/>
</dbReference>
<evidence type="ECO:0000313" key="12">
    <source>
        <dbReference type="Proteomes" id="UP000265515"/>
    </source>
</evidence>
<reference evidence="11 12" key="1">
    <citation type="journal article" date="2018" name="Cell">
        <title>The Chara Genome: Secondary Complexity and Implications for Plant Terrestrialization.</title>
        <authorList>
            <person name="Nishiyama T."/>
            <person name="Sakayama H."/>
            <person name="Vries J.D."/>
            <person name="Buschmann H."/>
            <person name="Saint-Marcoux D."/>
            <person name="Ullrich K.K."/>
            <person name="Haas F.B."/>
            <person name="Vanderstraeten L."/>
            <person name="Becker D."/>
            <person name="Lang D."/>
            <person name="Vosolsobe S."/>
            <person name="Rombauts S."/>
            <person name="Wilhelmsson P.K.I."/>
            <person name="Janitza P."/>
            <person name="Kern R."/>
            <person name="Heyl A."/>
            <person name="Rumpler F."/>
            <person name="Villalobos L.I.A.C."/>
            <person name="Clay J.M."/>
            <person name="Skokan R."/>
            <person name="Toyoda A."/>
            <person name="Suzuki Y."/>
            <person name="Kagoshima H."/>
            <person name="Schijlen E."/>
            <person name="Tajeshwar N."/>
            <person name="Catarino B."/>
            <person name="Hetherington A.J."/>
            <person name="Saltykova A."/>
            <person name="Bonnot C."/>
            <person name="Breuninger H."/>
            <person name="Symeonidi A."/>
            <person name="Radhakrishnan G.V."/>
            <person name="Van Nieuwerburgh F."/>
            <person name="Deforce D."/>
            <person name="Chang C."/>
            <person name="Karol K.G."/>
            <person name="Hedrich R."/>
            <person name="Ulvskov P."/>
            <person name="Glockner G."/>
            <person name="Delwiche C.F."/>
            <person name="Petrasek J."/>
            <person name="Van de Peer Y."/>
            <person name="Friml J."/>
            <person name="Beilby M."/>
            <person name="Dolan L."/>
            <person name="Kohara Y."/>
            <person name="Sugano S."/>
            <person name="Fujiyama A."/>
            <person name="Delaux P.-M."/>
            <person name="Quint M."/>
            <person name="TheiBen G."/>
            <person name="Hagemann M."/>
            <person name="Harholt J."/>
            <person name="Dunand C."/>
            <person name="Zachgo S."/>
            <person name="Langdale J."/>
            <person name="Maumus F."/>
            <person name="Straeten D.V.D."/>
            <person name="Gould S.B."/>
            <person name="Rensing S.A."/>
        </authorList>
    </citation>
    <scope>NUCLEOTIDE SEQUENCE [LARGE SCALE GENOMIC DNA]</scope>
    <source>
        <strain evidence="11 12">S276</strain>
    </source>
</reference>
<feature type="domain" description="ParB-like N-terminal" evidence="10">
    <location>
        <begin position="239"/>
        <end position="320"/>
    </location>
</feature>
<dbReference type="SMART" id="SM00470">
    <property type="entry name" value="ParB"/>
    <property type="match status" value="1"/>
</dbReference>
<evidence type="ECO:0000256" key="5">
    <source>
        <dbReference type="ARBA" id="ARBA00022862"/>
    </source>
</evidence>
<keyword evidence="12" id="KW-1185">Reference proteome</keyword>
<dbReference type="CDD" id="cd16395">
    <property type="entry name" value="Srx"/>
    <property type="match status" value="1"/>
</dbReference>
<dbReference type="OrthoDB" id="10023328at2759"/>
<evidence type="ECO:0000256" key="9">
    <source>
        <dbReference type="SAM" id="MobiDB-lite"/>
    </source>
</evidence>
<dbReference type="EC" id="1.8.98.2" evidence="2"/>
<proteinExistence type="inferred from homology"/>
<name>A0A388JLL8_CHABU</name>